<feature type="non-terminal residue" evidence="1">
    <location>
        <position position="1"/>
    </location>
</feature>
<dbReference type="InterPro" id="IPR009080">
    <property type="entry name" value="tRNAsynth_Ia_anticodon-bd"/>
</dbReference>
<evidence type="ECO:0000313" key="1">
    <source>
        <dbReference type="EMBL" id="GFC91468.1"/>
    </source>
</evidence>
<protein>
    <submittedName>
        <fullName evidence="1">Arginine--tRNA ligase, cytoplasmic</fullName>
    </submittedName>
</protein>
<dbReference type="GO" id="GO:0006420">
    <property type="term" value="P:arginyl-tRNA aminoacylation"/>
    <property type="evidence" value="ECO:0007669"/>
    <property type="project" value="InterPro"/>
</dbReference>
<dbReference type="InterPro" id="IPR001278">
    <property type="entry name" value="Arg-tRNA-ligase"/>
</dbReference>
<dbReference type="Gene3D" id="1.10.730.10">
    <property type="entry name" value="Isoleucyl-tRNA Synthetase, Domain 1"/>
    <property type="match status" value="1"/>
</dbReference>
<dbReference type="SUPFAM" id="SSF47323">
    <property type="entry name" value="Anticodon-binding domain of a subclass of class I aminoacyl-tRNA synthetases"/>
    <property type="match status" value="1"/>
</dbReference>
<dbReference type="GO" id="GO:0005524">
    <property type="term" value="F:ATP binding"/>
    <property type="evidence" value="ECO:0007669"/>
    <property type="project" value="InterPro"/>
</dbReference>
<organism evidence="1">
    <name type="scientific">Tanacetum cinerariifolium</name>
    <name type="common">Dalmatian daisy</name>
    <name type="synonym">Chrysanthemum cinerariifolium</name>
    <dbReference type="NCBI Taxonomy" id="118510"/>
    <lineage>
        <taxon>Eukaryota</taxon>
        <taxon>Viridiplantae</taxon>
        <taxon>Streptophyta</taxon>
        <taxon>Embryophyta</taxon>
        <taxon>Tracheophyta</taxon>
        <taxon>Spermatophyta</taxon>
        <taxon>Magnoliopsida</taxon>
        <taxon>eudicotyledons</taxon>
        <taxon>Gunneridae</taxon>
        <taxon>Pentapetalae</taxon>
        <taxon>asterids</taxon>
        <taxon>campanulids</taxon>
        <taxon>Asterales</taxon>
        <taxon>Asteraceae</taxon>
        <taxon>Asteroideae</taxon>
        <taxon>Anthemideae</taxon>
        <taxon>Anthemidinae</taxon>
        <taxon>Tanacetum</taxon>
    </lineage>
</organism>
<dbReference type="GO" id="GO:0004814">
    <property type="term" value="F:arginine-tRNA ligase activity"/>
    <property type="evidence" value="ECO:0007669"/>
    <property type="project" value="InterPro"/>
</dbReference>
<comment type="caution">
    <text evidence="1">The sequence shown here is derived from an EMBL/GenBank/DDBJ whole genome shotgun (WGS) entry which is preliminary data.</text>
</comment>
<proteinExistence type="predicted"/>
<gene>
    <name evidence="1" type="ORF">Tci_863438</name>
</gene>
<dbReference type="AlphaFoldDB" id="A0A699S359"/>
<accession>A0A699S359</accession>
<dbReference type="EMBL" id="BKCJ011131964">
    <property type="protein sequence ID" value="GFC91468.1"/>
    <property type="molecule type" value="Genomic_DNA"/>
</dbReference>
<name>A0A699S359_TANCI</name>
<sequence>NNRLNSYTFSFDQMLNGEGNTAVYRQYTHARICSIIRKSSKGIKELTSG</sequence>
<dbReference type="PANTHER" id="PTHR11956:SF5">
    <property type="entry name" value="ARGININE--TRNA LIGASE, CYTOPLASMIC"/>
    <property type="match status" value="1"/>
</dbReference>
<keyword evidence="1" id="KW-0436">Ligase</keyword>
<dbReference type="PANTHER" id="PTHR11956">
    <property type="entry name" value="ARGINYL-TRNA SYNTHETASE"/>
    <property type="match status" value="1"/>
</dbReference>
<reference evidence="1" key="1">
    <citation type="journal article" date="2019" name="Sci. Rep.">
        <title>Draft genome of Tanacetum cinerariifolium, the natural source of mosquito coil.</title>
        <authorList>
            <person name="Yamashiro T."/>
            <person name="Shiraishi A."/>
            <person name="Satake H."/>
            <person name="Nakayama K."/>
        </authorList>
    </citation>
    <scope>NUCLEOTIDE SEQUENCE</scope>
</reference>